<evidence type="ECO:0000256" key="1">
    <source>
        <dbReference type="ARBA" id="ARBA00005437"/>
    </source>
</evidence>
<evidence type="ECO:0000313" key="3">
    <source>
        <dbReference type="Proteomes" id="UP000830434"/>
    </source>
</evidence>
<gene>
    <name evidence="2" type="ORF">M0R88_09650</name>
</gene>
<dbReference type="GeneID" id="72190119"/>
<reference evidence="2" key="1">
    <citation type="submission" date="2022-04" db="EMBL/GenBank/DDBJ databases">
        <title>Diverse halophilic archaea isolated from saline environments.</title>
        <authorList>
            <person name="Cui H.-L."/>
        </authorList>
    </citation>
    <scope>NUCLEOTIDE SEQUENCE</scope>
    <source>
        <strain evidence="2">XZYJT40</strain>
    </source>
</reference>
<dbReference type="Proteomes" id="UP000830434">
    <property type="component" value="Chromosome"/>
</dbReference>
<dbReference type="KEGG" id="haxz:M0R88_09650"/>
<dbReference type="Gene3D" id="2.40.160.200">
    <property type="entry name" value="LURP1-related"/>
    <property type="match status" value="1"/>
</dbReference>
<dbReference type="AlphaFoldDB" id="A0A8U0ICM5"/>
<sequence>MVTDIAALDLTDDEYTVVQSLIRNKYKATDADGNVVLRGKQKMLKMKEEFPFTDADGGPAFTVKAGGILDIAGDYTLTDEETGEPVVVLDQNYSIFTDQWKIRDPDTEALIAEIESKNKLVSVLRHFVGIAGLIPHAYEITDANGDHVGEIRGQFSLRDTYNVTIDDASNVPKEAIVAAAMVVDAIEGN</sequence>
<comment type="similarity">
    <text evidence="1">Belongs to the LOR family.</text>
</comment>
<evidence type="ECO:0008006" key="4">
    <source>
        <dbReference type="Google" id="ProtNLM"/>
    </source>
</evidence>
<dbReference type="Pfam" id="PF04525">
    <property type="entry name" value="LOR"/>
    <property type="match status" value="1"/>
</dbReference>
<dbReference type="SUPFAM" id="SSF54518">
    <property type="entry name" value="Tubby C-terminal domain-like"/>
    <property type="match status" value="1"/>
</dbReference>
<protein>
    <recommendedName>
        <fullName evidence="4">LURP-one-related family protein</fullName>
    </recommendedName>
</protein>
<organism evidence="2 3">
    <name type="scientific">Halorussus gelatinilyticus</name>
    <dbReference type="NCBI Taxonomy" id="2937524"/>
    <lineage>
        <taxon>Archaea</taxon>
        <taxon>Methanobacteriati</taxon>
        <taxon>Methanobacteriota</taxon>
        <taxon>Stenosarchaea group</taxon>
        <taxon>Halobacteria</taxon>
        <taxon>Halobacteriales</taxon>
        <taxon>Haladaptataceae</taxon>
        <taxon>Halorussus</taxon>
    </lineage>
</organism>
<evidence type="ECO:0000313" key="2">
    <source>
        <dbReference type="EMBL" id="UPV98796.1"/>
    </source>
</evidence>
<name>A0A8U0ICM5_9EURY</name>
<proteinExistence type="inferred from homology"/>
<dbReference type="InterPro" id="IPR007612">
    <property type="entry name" value="LOR"/>
</dbReference>
<keyword evidence="3" id="KW-1185">Reference proteome</keyword>
<dbReference type="InterPro" id="IPR038595">
    <property type="entry name" value="LOR_sf"/>
</dbReference>
<dbReference type="RefSeq" id="WP_248653303.1">
    <property type="nucleotide sequence ID" value="NZ_CP096658.1"/>
</dbReference>
<accession>A0A8U0ICM5</accession>
<dbReference type="InterPro" id="IPR025659">
    <property type="entry name" value="Tubby-like_C"/>
</dbReference>
<dbReference type="EMBL" id="CP096658">
    <property type="protein sequence ID" value="UPV98796.1"/>
    <property type="molecule type" value="Genomic_DNA"/>
</dbReference>